<feature type="compositionally biased region" description="Polar residues" evidence="1">
    <location>
        <begin position="152"/>
        <end position="165"/>
    </location>
</feature>
<organism evidence="3 4">
    <name type="scientific">Plakobranchus ocellatus</name>
    <dbReference type="NCBI Taxonomy" id="259542"/>
    <lineage>
        <taxon>Eukaryota</taxon>
        <taxon>Metazoa</taxon>
        <taxon>Spiralia</taxon>
        <taxon>Lophotrochozoa</taxon>
        <taxon>Mollusca</taxon>
        <taxon>Gastropoda</taxon>
        <taxon>Heterobranchia</taxon>
        <taxon>Euthyneura</taxon>
        <taxon>Panpulmonata</taxon>
        <taxon>Sacoglossa</taxon>
        <taxon>Placobranchoidea</taxon>
        <taxon>Plakobranchidae</taxon>
        <taxon>Plakobranchus</taxon>
    </lineage>
</organism>
<feature type="domain" description="Myb/SANT-like DNA-binding" evidence="2">
    <location>
        <begin position="17"/>
        <end position="103"/>
    </location>
</feature>
<dbReference type="InterPro" id="IPR044822">
    <property type="entry name" value="Myb_DNA-bind_4"/>
</dbReference>
<evidence type="ECO:0000313" key="3">
    <source>
        <dbReference type="EMBL" id="GFO04665.1"/>
    </source>
</evidence>
<dbReference type="Gene3D" id="1.10.10.60">
    <property type="entry name" value="Homeodomain-like"/>
    <property type="match status" value="1"/>
</dbReference>
<name>A0AAV4ACV2_9GAST</name>
<comment type="caution">
    <text evidence="3">The sequence shown here is derived from an EMBL/GenBank/DDBJ whole genome shotgun (WGS) entry which is preliminary data.</text>
</comment>
<reference evidence="3 4" key="1">
    <citation type="journal article" date="2021" name="Elife">
        <title>Chloroplast acquisition without the gene transfer in kleptoplastic sea slugs, Plakobranchus ocellatus.</title>
        <authorList>
            <person name="Maeda T."/>
            <person name="Takahashi S."/>
            <person name="Yoshida T."/>
            <person name="Shimamura S."/>
            <person name="Takaki Y."/>
            <person name="Nagai Y."/>
            <person name="Toyoda A."/>
            <person name="Suzuki Y."/>
            <person name="Arimoto A."/>
            <person name="Ishii H."/>
            <person name="Satoh N."/>
            <person name="Nishiyama T."/>
            <person name="Hasebe M."/>
            <person name="Maruyama T."/>
            <person name="Minagawa J."/>
            <person name="Obokata J."/>
            <person name="Shigenobu S."/>
        </authorList>
    </citation>
    <scope>NUCLEOTIDE SEQUENCE [LARGE SCALE GENOMIC DNA]</scope>
</reference>
<evidence type="ECO:0000313" key="4">
    <source>
        <dbReference type="Proteomes" id="UP000735302"/>
    </source>
</evidence>
<evidence type="ECO:0000256" key="1">
    <source>
        <dbReference type="SAM" id="MobiDB-lite"/>
    </source>
</evidence>
<dbReference type="EMBL" id="BLXT01003741">
    <property type="protein sequence ID" value="GFO04665.1"/>
    <property type="molecule type" value="Genomic_DNA"/>
</dbReference>
<accession>A0AAV4ACV2</accession>
<evidence type="ECO:0000259" key="2">
    <source>
        <dbReference type="Pfam" id="PF13837"/>
    </source>
</evidence>
<protein>
    <recommendedName>
        <fullName evidence="2">Myb/SANT-like DNA-binding domain-containing protein</fullName>
    </recommendedName>
</protein>
<keyword evidence="4" id="KW-1185">Reference proteome</keyword>
<dbReference type="Proteomes" id="UP000735302">
    <property type="component" value="Unassembled WGS sequence"/>
</dbReference>
<sequence>MRACQEVRGENVKGFSEWDETSTVAIIALVVERKDRFEDPSVKNRDLWVEIASHLHDLGFHFSASMCDSKWRHLKSRYYELVDFMNRTKKSSVKWHYFGTMQEAMENISSKQLVGQKPVNKSLTSDKNLSAEEKWTGSIEMEQQDTGAHPSGVNSSEQVHEQTSALCSDSTLDSLAAVSTELLEEESVNRLKNLPENETDQPEKGADSKRKSSRGMFHPCRKNKGSLAFRVSQEAKFKVLHIPARYRGFAHLFKTQQHKTRKVMKALLKEQEKSTALFERLLCALEGKVSEGEDAPRPSEAT</sequence>
<dbReference type="AlphaFoldDB" id="A0AAV4ACV2"/>
<proteinExistence type="predicted"/>
<dbReference type="Pfam" id="PF13837">
    <property type="entry name" value="Myb_DNA-bind_4"/>
    <property type="match status" value="1"/>
</dbReference>
<feature type="region of interest" description="Disordered" evidence="1">
    <location>
        <begin position="115"/>
        <end position="165"/>
    </location>
</feature>
<gene>
    <name evidence="3" type="ORF">PoB_003117000</name>
</gene>
<feature type="compositionally biased region" description="Polar residues" evidence="1">
    <location>
        <begin position="115"/>
        <end position="128"/>
    </location>
</feature>
<feature type="region of interest" description="Disordered" evidence="1">
    <location>
        <begin position="186"/>
        <end position="219"/>
    </location>
</feature>
<feature type="compositionally biased region" description="Basic and acidic residues" evidence="1">
    <location>
        <begin position="187"/>
        <end position="210"/>
    </location>
</feature>